<evidence type="ECO:0000256" key="4">
    <source>
        <dbReference type="ARBA" id="ARBA00023163"/>
    </source>
</evidence>
<dbReference type="EMBL" id="BPVZ01000062">
    <property type="protein sequence ID" value="GKV23097.1"/>
    <property type="molecule type" value="Genomic_DNA"/>
</dbReference>
<feature type="region of interest" description="Disordered" evidence="6">
    <location>
        <begin position="1058"/>
        <end position="1085"/>
    </location>
</feature>
<keyword evidence="5" id="KW-0539">Nucleus</keyword>
<feature type="region of interest" description="Disordered" evidence="6">
    <location>
        <begin position="207"/>
        <end position="247"/>
    </location>
</feature>
<organism evidence="8 9">
    <name type="scientific">Rubroshorea leprosula</name>
    <dbReference type="NCBI Taxonomy" id="152421"/>
    <lineage>
        <taxon>Eukaryota</taxon>
        <taxon>Viridiplantae</taxon>
        <taxon>Streptophyta</taxon>
        <taxon>Embryophyta</taxon>
        <taxon>Tracheophyta</taxon>
        <taxon>Spermatophyta</taxon>
        <taxon>Magnoliopsida</taxon>
        <taxon>eudicotyledons</taxon>
        <taxon>Gunneridae</taxon>
        <taxon>Pentapetalae</taxon>
        <taxon>rosids</taxon>
        <taxon>malvids</taxon>
        <taxon>Malvales</taxon>
        <taxon>Dipterocarpaceae</taxon>
        <taxon>Rubroshorea</taxon>
    </lineage>
</organism>
<evidence type="ECO:0000313" key="9">
    <source>
        <dbReference type="Proteomes" id="UP001054252"/>
    </source>
</evidence>
<dbReference type="PROSITE" id="PS50982">
    <property type="entry name" value="MBD"/>
    <property type="match status" value="1"/>
</dbReference>
<keyword evidence="9" id="KW-1185">Reference proteome</keyword>
<evidence type="ECO:0000256" key="1">
    <source>
        <dbReference type="ARBA" id="ARBA00004123"/>
    </source>
</evidence>
<dbReference type="GO" id="GO:0005634">
    <property type="term" value="C:nucleus"/>
    <property type="evidence" value="ECO:0007669"/>
    <property type="project" value="UniProtKB-SubCell"/>
</dbReference>
<sequence length="1323" mass="144243">MTSPDFLPVGWSLQSQLQKTDPEITYHANLDTALDAAQKIYSKDDLIQHMKMGNPRSNDPQPTSGQIRLSNNDHVHTVARANEHPEWLPDGWFVELKMRKSGASLGKREKSYFDPSTGFRFYSKPQVVTEKYVADELPPGWIKELKVRKSACGKKKDPYYTDPASGYVFRSKKDVFRYLETGEISRCAFLPKKRKIIDQKCTNDETTPLSAAKRHSLENGTENINNAKANSSGYSRKNKELDLPRRSSKRLAGLEPELVDIEGALQNATTKLCKIKANTIKVLVEEAAQHLKIGHRMVSAYQATVELIIQSHGDPASKSKVLPCEKAAPGLGEKPQMIETKKIQDDTSAVQTLFSSNPCMENATKKTLINAVPVKEVAHNGIVCAIPANIMREKNLGESSTSAIQPLFSSDPCLKNVTKKTPTGRVPVKEAADNGIVCAIPANILQEKNLGETSTSAVQPLFSLNPCLKNITEKKNLGESSTSAVQPHFSSDPCLKNATKKIPTGAVPVKEAADDGIVCAIPANILQEKNLSETSTSAVQHLFSSDPCLKNITKKKSIGESSTSAVQPLFSTDPCLKNLTKKTPSGAVSDKEAADNGIVCAISANILQEKNLGETSTSAVLPLFSLDPCLKNVTKKTLTGAVPVKEAADNGIVCAIPANILQMKNIGKTSMGSSAGTNTSIKKKEECHLPHQSSKRLFGLALELVGNSLSSEQDLGLATRDSCNKEATRDVGLESENLANGPEACQLVETGSVTGHRQECSNMTSVSWEYSSNKSKEPVQDQTFPADKSHKLLVTEKMYSEKSELQFSSPFANSRANSCSDPCLEFAIKTLPGATPLENAVNNQFVSASAANIQQESNIGETIMQRGSSVKTAINSSKLKKMKKNKELNLPRRSSKRLAGLTPQQVVDSFTSKEALTTAARNSCNKEAIQVAGLTSGNLANGSCQQHYPGPRTGLRHDCTYTATALHEELSTKSEELLQGQSQTAIADQCHKLDDENMPSEKSEPQIRFPFVDAWHDPCLVFAIKTLTGAIPLEDAAIDGLVSAPATNILQEKNLGEAAHGSARRVKTSLKSNKSKTKKEKELNLPHRSPKRLSRLATQLVVNSLSTEETFTVIGRNSRNEAAIRDAGSISEKLVDGACWQLETEPIMWLRNGSRYMPGALHEESSSKSKEKDNKPLQNQTVPTEHCQRPDSENIYDEKSKPQFLFPLRDSSSDPCLEFASKTLRGAVAVEDNFALQDYFQQQQLYTSSTKRDGDSALSNFGLPNFFQADISSHFDTPEKPPLWQQQVTVHPSGLPPANACLPSGSGDCSQQPCVRLRNYPAK</sequence>
<name>A0AAV5KES9_9ROSI</name>
<keyword evidence="4" id="KW-0804">Transcription</keyword>
<dbReference type="SUPFAM" id="SSF54171">
    <property type="entry name" value="DNA-binding domain"/>
    <property type="match status" value="2"/>
</dbReference>
<dbReference type="InterPro" id="IPR001739">
    <property type="entry name" value="Methyl_CpG_DNA-bd"/>
</dbReference>
<dbReference type="InterPro" id="IPR016177">
    <property type="entry name" value="DNA-bd_dom_sf"/>
</dbReference>
<gene>
    <name evidence="8" type="ORF">SLEP1_g32874</name>
</gene>
<feature type="compositionally biased region" description="Polar residues" evidence="6">
    <location>
        <begin position="55"/>
        <end position="69"/>
    </location>
</feature>
<dbReference type="Pfam" id="PF01429">
    <property type="entry name" value="MBD"/>
    <property type="match status" value="2"/>
</dbReference>
<dbReference type="Proteomes" id="UP001054252">
    <property type="component" value="Unassembled WGS sequence"/>
</dbReference>
<accession>A0AAV5KES9</accession>
<proteinExistence type="predicted"/>
<dbReference type="PANTHER" id="PTHR34067:SF20">
    <property type="entry name" value="OS08G0206700 PROTEIN"/>
    <property type="match status" value="1"/>
</dbReference>
<evidence type="ECO:0000256" key="2">
    <source>
        <dbReference type="ARBA" id="ARBA00023015"/>
    </source>
</evidence>
<keyword evidence="2" id="KW-0805">Transcription regulation</keyword>
<evidence type="ECO:0000256" key="5">
    <source>
        <dbReference type="ARBA" id="ARBA00023242"/>
    </source>
</evidence>
<comment type="subcellular location">
    <subcellularLocation>
        <location evidence="1">Nucleus</location>
    </subcellularLocation>
</comment>
<feature type="domain" description="MBD" evidence="7">
    <location>
        <begin position="127"/>
        <end position="194"/>
    </location>
</feature>
<reference evidence="8 9" key="1">
    <citation type="journal article" date="2021" name="Commun. Biol.">
        <title>The genome of Shorea leprosula (Dipterocarpaceae) highlights the ecological relevance of drought in aseasonal tropical rainforests.</title>
        <authorList>
            <person name="Ng K.K.S."/>
            <person name="Kobayashi M.J."/>
            <person name="Fawcett J.A."/>
            <person name="Hatakeyama M."/>
            <person name="Paape T."/>
            <person name="Ng C.H."/>
            <person name="Ang C.C."/>
            <person name="Tnah L.H."/>
            <person name="Lee C.T."/>
            <person name="Nishiyama T."/>
            <person name="Sese J."/>
            <person name="O'Brien M.J."/>
            <person name="Copetti D."/>
            <person name="Mohd Noor M.I."/>
            <person name="Ong R.C."/>
            <person name="Putra M."/>
            <person name="Sireger I.Z."/>
            <person name="Indrioko S."/>
            <person name="Kosugi Y."/>
            <person name="Izuno A."/>
            <person name="Isagi Y."/>
            <person name="Lee S.L."/>
            <person name="Shimizu K.K."/>
        </authorList>
    </citation>
    <scope>NUCLEOTIDE SEQUENCE [LARGE SCALE GENOMIC DNA]</scope>
    <source>
        <strain evidence="8">214</strain>
    </source>
</reference>
<dbReference type="Gene3D" id="3.30.890.10">
    <property type="entry name" value="Methyl-cpg-binding Protein 2, Chain A"/>
    <property type="match status" value="2"/>
</dbReference>
<feature type="region of interest" description="Disordered" evidence="6">
    <location>
        <begin position="50"/>
        <end position="69"/>
    </location>
</feature>
<evidence type="ECO:0000256" key="6">
    <source>
        <dbReference type="SAM" id="MobiDB-lite"/>
    </source>
</evidence>
<feature type="compositionally biased region" description="Basic residues" evidence="6">
    <location>
        <begin position="1062"/>
        <end position="1078"/>
    </location>
</feature>
<evidence type="ECO:0000259" key="7">
    <source>
        <dbReference type="PROSITE" id="PS50982"/>
    </source>
</evidence>
<dbReference type="GO" id="GO:0003677">
    <property type="term" value="F:DNA binding"/>
    <property type="evidence" value="ECO:0007669"/>
    <property type="project" value="UniProtKB-KW"/>
</dbReference>
<feature type="compositionally biased region" description="Polar residues" evidence="6">
    <location>
        <begin position="218"/>
        <end position="235"/>
    </location>
</feature>
<evidence type="ECO:0000313" key="8">
    <source>
        <dbReference type="EMBL" id="GKV23097.1"/>
    </source>
</evidence>
<comment type="caution">
    <text evidence="8">The sequence shown here is derived from an EMBL/GenBank/DDBJ whole genome shotgun (WGS) entry which is preliminary data.</text>
</comment>
<feature type="region of interest" description="Disordered" evidence="6">
    <location>
        <begin position="1160"/>
        <end position="1196"/>
    </location>
</feature>
<feature type="compositionally biased region" description="Basic and acidic residues" evidence="6">
    <location>
        <begin position="1161"/>
        <end position="1175"/>
    </location>
</feature>
<evidence type="ECO:0000256" key="3">
    <source>
        <dbReference type="ARBA" id="ARBA00023125"/>
    </source>
</evidence>
<keyword evidence="3" id="KW-0238">DNA-binding</keyword>
<dbReference type="InterPro" id="IPR038945">
    <property type="entry name" value="MBD13-like"/>
</dbReference>
<feature type="compositionally biased region" description="Basic and acidic residues" evidence="6">
    <location>
        <begin position="1186"/>
        <end position="1196"/>
    </location>
</feature>
<dbReference type="PANTHER" id="PTHR34067">
    <property type="entry name" value="OS04G0193200 PROTEIN"/>
    <property type="match status" value="1"/>
</dbReference>
<protein>
    <recommendedName>
        <fullName evidence="7">MBD domain-containing protein</fullName>
    </recommendedName>
</protein>